<dbReference type="Proteomes" id="UP000187209">
    <property type="component" value="Unassembled WGS sequence"/>
</dbReference>
<evidence type="ECO:0008006" key="4">
    <source>
        <dbReference type="Google" id="ProtNLM"/>
    </source>
</evidence>
<name>A0A1R2B5A9_9CILI</name>
<feature type="chain" id="PRO_5012706564" description="Ig-like domain-containing protein" evidence="1">
    <location>
        <begin position="18"/>
        <end position="1213"/>
    </location>
</feature>
<evidence type="ECO:0000313" key="3">
    <source>
        <dbReference type="Proteomes" id="UP000187209"/>
    </source>
</evidence>
<reference evidence="2 3" key="1">
    <citation type="submission" date="2016-11" db="EMBL/GenBank/DDBJ databases">
        <title>The macronuclear genome of Stentor coeruleus: a giant cell with tiny introns.</title>
        <authorList>
            <person name="Slabodnick M."/>
            <person name="Ruby J.G."/>
            <person name="Reiff S.B."/>
            <person name="Swart E.C."/>
            <person name="Gosai S."/>
            <person name="Prabakaran S."/>
            <person name="Witkowska E."/>
            <person name="Larue G.E."/>
            <person name="Fisher S."/>
            <person name="Freeman R.M."/>
            <person name="Gunawardena J."/>
            <person name="Chu W."/>
            <person name="Stover N.A."/>
            <person name="Gregory B.D."/>
            <person name="Nowacki M."/>
            <person name="Derisi J."/>
            <person name="Roy S.W."/>
            <person name="Marshall W.F."/>
            <person name="Sood P."/>
        </authorList>
    </citation>
    <scope>NUCLEOTIDE SEQUENCE [LARGE SCALE GENOMIC DNA]</scope>
    <source>
        <strain evidence="2">WM001</strain>
    </source>
</reference>
<evidence type="ECO:0000313" key="2">
    <source>
        <dbReference type="EMBL" id="OMJ71973.1"/>
    </source>
</evidence>
<evidence type="ECO:0000256" key="1">
    <source>
        <dbReference type="SAM" id="SignalP"/>
    </source>
</evidence>
<accession>A0A1R2B5A9</accession>
<sequence>MKILLFLFQFLISSVNGGTCTVTPNPFTVSITSSFVASYTPCSGTSMTVTWTPTLTSGQFVGSTSVICSNDAGTFTGYFDKFDTYTVKVACTSSQSATISITVNKPKAIIITYPSTVEKNIGFTIVIQVSDSTGVVDTGINSNFLATVSGTNLNTVSGTKSGGLYTCTNIMVSVASSSFAVPYTITDSSGLWSVTGSQAVKVVSADKFIVTSVPITYYTFFSSSISVSITDTSGVIYYTLSSSISLTESTSSLIGGGASSTSSTGTYSYTVHFITSGTKTLTFIYNSITATVTATVTKSVLKITVSATPTLSTTSFNVDVYVNNIVGGVTTNYVSPNMITLSLTPTTSGNSGTTLYGTKTGNTDSSAHIQFTSLKILSSGSFKITASATEITSIDSSTYTITNLVSDITLSLNPTTIHTYVNFDATINIIGEDGNNFLSATSVTLTDSSGYLKGLTPLSNVGGIATISNIYYSNYGTFSLTIATATPVFSKVFSITVLVSAIDLTFSTTPSDSLVAFTITATVKDVSGGTKIIANGPFAISMTLKPSGSGQSGTVWTYTSSQGTSSGDAIFSNLYIKSSGSFYIVATSTGFSNGQTSVFIITNHVKTITSTASTTSIDLFTTVTFTYSLIGDDDKNFILGTTVSIVASPSTGITSTTSTTITTGSVTLYSSVADTYSFQIATTSGSVKSSSMSIIFLKPNIVLTISTNPALSTTPFNIDVYLKNNANNAVLTNSGTLTFTFVMSCASGSTCSGLVTNPSFTTLTLTSGYVTISSVKILSSGKFNLKATYSTWTSVSVTTNTITNLASSITLSIPSAIYTYNNFDISATVTGEDGNNFILSCTLTLSDNSGGKFMGTKTLTSSSAAKTLSNLYYTGDGTFSIQGDIVEYSISRSGSAIVTASVIETTFTDTPADSSIAFTVTAKIKQTLGGATVTSNGPFTISLALVAFGPGQSGSVWTYASTQNTNLGEATFSNLKIKSSGNFYIVASCPEFIDSQSNVFTIKNHVKTITAISAVTSADLFTSVTITYTLKGDDDLDFILPTTVSVVASPSSGIISTTSTVVSSGSVTVSSSIAGTYSFEIATTSNSVKSASISITFLVPKIVLTLSVTPSLSSTLFNIYVNLKNNANDAVLSNSGILIVNLAIVCSSGSTCSGSETIQKLSTLTLTSGYGTLSSIKILSSGKFDISATYSTWTSIAATTDTITNLVSSLTFT</sequence>
<dbReference type="EMBL" id="MPUH01000941">
    <property type="protein sequence ID" value="OMJ71973.1"/>
    <property type="molecule type" value="Genomic_DNA"/>
</dbReference>
<protein>
    <recommendedName>
        <fullName evidence="4">Ig-like domain-containing protein</fullName>
    </recommendedName>
</protein>
<keyword evidence="3" id="KW-1185">Reference proteome</keyword>
<proteinExistence type="predicted"/>
<feature type="signal peptide" evidence="1">
    <location>
        <begin position="1"/>
        <end position="17"/>
    </location>
</feature>
<comment type="caution">
    <text evidence="2">The sequence shown here is derived from an EMBL/GenBank/DDBJ whole genome shotgun (WGS) entry which is preliminary data.</text>
</comment>
<gene>
    <name evidence="2" type="ORF">SteCoe_29709</name>
</gene>
<keyword evidence="1" id="KW-0732">Signal</keyword>
<dbReference type="AlphaFoldDB" id="A0A1R2B5A9"/>
<organism evidence="2 3">
    <name type="scientific">Stentor coeruleus</name>
    <dbReference type="NCBI Taxonomy" id="5963"/>
    <lineage>
        <taxon>Eukaryota</taxon>
        <taxon>Sar</taxon>
        <taxon>Alveolata</taxon>
        <taxon>Ciliophora</taxon>
        <taxon>Postciliodesmatophora</taxon>
        <taxon>Heterotrichea</taxon>
        <taxon>Heterotrichida</taxon>
        <taxon>Stentoridae</taxon>
        <taxon>Stentor</taxon>
    </lineage>
</organism>